<dbReference type="Proteomes" id="UP000033540">
    <property type="component" value="Unassembled WGS sequence"/>
</dbReference>
<dbReference type="AlphaFoldDB" id="A0A0F0I1U7"/>
<dbReference type="OrthoDB" id="10416628at2759"/>
<gene>
    <name evidence="3" type="ORF">P875_00086670</name>
</gene>
<comment type="caution">
    <text evidence="3">The sequence shown here is derived from an EMBL/GenBank/DDBJ whole genome shotgun (WGS) entry which is preliminary data.</text>
</comment>
<proteinExistence type="predicted"/>
<evidence type="ECO:0000256" key="2">
    <source>
        <dbReference type="SAM" id="Phobius"/>
    </source>
</evidence>
<evidence type="ECO:0000256" key="1">
    <source>
        <dbReference type="SAM" id="MobiDB-lite"/>
    </source>
</evidence>
<keyword evidence="2" id="KW-1133">Transmembrane helix</keyword>
<keyword evidence="2" id="KW-0472">Membrane</keyword>
<reference evidence="3 4" key="1">
    <citation type="submission" date="2015-02" db="EMBL/GenBank/DDBJ databases">
        <title>Draft genome sequence of Aspergillus parasiticus SU-1.</title>
        <authorList>
            <person name="Yu J."/>
            <person name="Fedorova N."/>
            <person name="Yin Y."/>
            <person name="Losada L."/>
            <person name="Zafar N."/>
            <person name="Taujale R."/>
            <person name="Ehrlich K.C."/>
            <person name="Bhatnagar D."/>
            <person name="Cleveland T.E."/>
            <person name="Bennett J.W."/>
            <person name="Nierman W.C."/>
        </authorList>
    </citation>
    <scope>NUCLEOTIDE SEQUENCE [LARGE SCALE GENOMIC DNA]</scope>
    <source>
        <strain evidence="4">ATCC 56775 / NRRL 5862 / SRRC 143 / SU-1</strain>
    </source>
</reference>
<name>A0A0F0I1U7_ASPPU</name>
<feature type="transmembrane region" description="Helical" evidence="2">
    <location>
        <begin position="271"/>
        <end position="291"/>
    </location>
</feature>
<feature type="region of interest" description="Disordered" evidence="1">
    <location>
        <begin position="229"/>
        <end position="262"/>
    </location>
</feature>
<accession>A0A0F0I1U7</accession>
<evidence type="ECO:0000313" key="4">
    <source>
        <dbReference type="Proteomes" id="UP000033540"/>
    </source>
</evidence>
<protein>
    <submittedName>
        <fullName evidence="3">Uncharacterized protein</fullName>
    </submittedName>
</protein>
<evidence type="ECO:0000313" key="3">
    <source>
        <dbReference type="EMBL" id="KJK61739.1"/>
    </source>
</evidence>
<keyword evidence="2" id="KW-0812">Transmembrane</keyword>
<dbReference type="EMBL" id="JZEE01000660">
    <property type="protein sequence ID" value="KJK61739.1"/>
    <property type="molecule type" value="Genomic_DNA"/>
</dbReference>
<organism evidence="3 4">
    <name type="scientific">Aspergillus parasiticus (strain ATCC 56775 / NRRL 5862 / SRRC 143 / SU-1)</name>
    <dbReference type="NCBI Taxonomy" id="1403190"/>
    <lineage>
        <taxon>Eukaryota</taxon>
        <taxon>Fungi</taxon>
        <taxon>Dikarya</taxon>
        <taxon>Ascomycota</taxon>
        <taxon>Pezizomycotina</taxon>
        <taxon>Eurotiomycetes</taxon>
        <taxon>Eurotiomycetidae</taxon>
        <taxon>Eurotiales</taxon>
        <taxon>Aspergillaceae</taxon>
        <taxon>Aspergillus</taxon>
        <taxon>Aspergillus subgen. Circumdati</taxon>
    </lineage>
</organism>
<sequence>MSILMGTMAFFTRLAFFFYFTFATVYAGDYKFWISDVDVAITRSPHKDTLIGAIYVNGTGVTPASVIKLLGDQGGSDPVSFQPDNFAIEFSAPDNADIEISYSLVNKHDAAGADGTKLINAIGTAIGAAGAATGTSSVTSILVAVGNALGALDGWCDGAVVGQSIFLTPTDLQKLAVSQYTQILTDPGSESHPGCGKNSLYRSTANLVLLNPVLSSASSPLPTSIASSSVQSSSASSSSSTSGSVSDPGATSTSTTTHPSTSTRSYIPVEYWRYGILAVLLFLPVWLGYYWSR</sequence>